<dbReference type="OrthoDB" id="6104590at2"/>
<evidence type="ECO:0000313" key="3">
    <source>
        <dbReference type="Proteomes" id="UP000032068"/>
    </source>
</evidence>
<evidence type="ECO:0000256" key="1">
    <source>
        <dbReference type="SAM" id="SignalP"/>
    </source>
</evidence>
<protein>
    <submittedName>
        <fullName evidence="2">Uncharacterized protein</fullName>
    </submittedName>
</protein>
<dbReference type="RefSeq" id="WP_042553384.1">
    <property type="nucleotide sequence ID" value="NZ_JXQW01000023.1"/>
</dbReference>
<dbReference type="Proteomes" id="UP000032068">
    <property type="component" value="Unassembled WGS sequence"/>
</dbReference>
<reference evidence="2 3" key="1">
    <citation type="submission" date="2014-12" db="EMBL/GenBank/DDBJ databases">
        <title>16Stimator: statistical estimation of ribosomal gene copy numbers from draft genome assemblies.</title>
        <authorList>
            <person name="Perisin M.A."/>
            <person name="Vetter M."/>
            <person name="Gilbert J.A."/>
            <person name="Bergelson J."/>
        </authorList>
    </citation>
    <scope>NUCLEOTIDE SEQUENCE [LARGE SCALE GENOMIC DNA]</scope>
    <source>
        <strain evidence="2 3">MEJ086</strain>
    </source>
</reference>
<proteinExistence type="predicted"/>
<evidence type="ECO:0000313" key="2">
    <source>
        <dbReference type="EMBL" id="KIQ01215.1"/>
    </source>
</evidence>
<comment type="caution">
    <text evidence="2">The sequence shown here is derived from an EMBL/GenBank/DDBJ whole genome shotgun (WGS) entry which is preliminary data.</text>
</comment>
<feature type="signal peptide" evidence="1">
    <location>
        <begin position="1"/>
        <end position="19"/>
    </location>
</feature>
<organism evidence="2 3">
    <name type="scientific">Pseudomonas fulva</name>
    <dbReference type="NCBI Taxonomy" id="47880"/>
    <lineage>
        <taxon>Bacteria</taxon>
        <taxon>Pseudomonadati</taxon>
        <taxon>Pseudomonadota</taxon>
        <taxon>Gammaproteobacteria</taxon>
        <taxon>Pseudomonadales</taxon>
        <taxon>Pseudomonadaceae</taxon>
        <taxon>Pseudomonas</taxon>
    </lineage>
</organism>
<name>A0A0D0KVM1_9PSED</name>
<keyword evidence="1" id="KW-0732">Signal</keyword>
<dbReference type="EMBL" id="JXQW01000023">
    <property type="protein sequence ID" value="KIQ01215.1"/>
    <property type="molecule type" value="Genomic_DNA"/>
</dbReference>
<sequence>MTRLSLLIAATLLTANASALELAKYPKAFTTGDGVSVTVAPSSDEKQALVQINGINHPLDEVVLLTDVKARGQQENDYTTTLDGSAYVLIGQRQSWGGESYQLYLPNDREPRYLGLDEKASKAVKTTELLALYEKQKKDGVQEKLTRFDREKRQQYHVEQLKEMDAQASANCGSPVKTEVDLKNLDEKLMKEVSISSYCGEVVNQMGNLCSSAPDFKKQAAKFDTVQCSFGADMKIREQDDRILFTTEREAANQGDFIKAFLRNL</sequence>
<dbReference type="AlphaFoldDB" id="A0A0D0KVM1"/>
<gene>
    <name evidence="2" type="ORF">RU08_08620</name>
</gene>
<accession>A0A0D0KVM1</accession>
<feature type="chain" id="PRO_5002214888" evidence="1">
    <location>
        <begin position="20"/>
        <end position="265"/>
    </location>
</feature>